<evidence type="ECO:0000259" key="2">
    <source>
        <dbReference type="Pfam" id="PF04927"/>
    </source>
</evidence>
<proteinExistence type="predicted"/>
<evidence type="ECO:0000256" key="1">
    <source>
        <dbReference type="SAM" id="MobiDB-lite"/>
    </source>
</evidence>
<dbReference type="VEuPathDB" id="FungiDB:ASPWEDRAFT_44636"/>
<dbReference type="STRING" id="1073089.A0A1L9RC90"/>
<protein>
    <recommendedName>
        <fullName evidence="2">SMP domain-containing protein</fullName>
    </recommendedName>
</protein>
<dbReference type="AlphaFoldDB" id="A0A1L9RC90"/>
<dbReference type="OrthoDB" id="2799468at2759"/>
<keyword evidence="4" id="KW-1185">Reference proteome</keyword>
<name>A0A1L9RC90_ASPWE</name>
<dbReference type="Pfam" id="PF04927">
    <property type="entry name" value="SMP"/>
    <property type="match status" value="1"/>
</dbReference>
<sequence>MIVTQTQDFVRPPALVSAEPPAFVTKDDASEAQSAESTIYGGHNPTGGMAAKMQSAADKREHARRSSM</sequence>
<dbReference type="RefSeq" id="XP_040686164.1">
    <property type="nucleotide sequence ID" value="XM_040836308.1"/>
</dbReference>
<evidence type="ECO:0000313" key="3">
    <source>
        <dbReference type="EMBL" id="OJJ32487.1"/>
    </source>
</evidence>
<dbReference type="InterPro" id="IPR007011">
    <property type="entry name" value="LEA_SMP_dom"/>
</dbReference>
<gene>
    <name evidence="3" type="ORF">ASPWEDRAFT_44636</name>
</gene>
<evidence type="ECO:0000313" key="4">
    <source>
        <dbReference type="Proteomes" id="UP000184383"/>
    </source>
</evidence>
<dbReference type="EMBL" id="KV878215">
    <property type="protein sequence ID" value="OJJ32487.1"/>
    <property type="molecule type" value="Genomic_DNA"/>
</dbReference>
<feature type="region of interest" description="Disordered" evidence="1">
    <location>
        <begin position="20"/>
        <end position="68"/>
    </location>
</feature>
<dbReference type="Proteomes" id="UP000184383">
    <property type="component" value="Unassembled WGS sequence"/>
</dbReference>
<organism evidence="3 4">
    <name type="scientific">Aspergillus wentii DTO 134E9</name>
    <dbReference type="NCBI Taxonomy" id="1073089"/>
    <lineage>
        <taxon>Eukaryota</taxon>
        <taxon>Fungi</taxon>
        <taxon>Dikarya</taxon>
        <taxon>Ascomycota</taxon>
        <taxon>Pezizomycotina</taxon>
        <taxon>Eurotiomycetes</taxon>
        <taxon>Eurotiomycetidae</taxon>
        <taxon>Eurotiales</taxon>
        <taxon>Aspergillaceae</taxon>
        <taxon>Aspergillus</taxon>
        <taxon>Aspergillus subgen. Cremei</taxon>
    </lineage>
</organism>
<accession>A0A1L9RC90</accession>
<dbReference type="GeneID" id="63752156"/>
<feature type="domain" description="SMP" evidence="2">
    <location>
        <begin position="24"/>
        <end position="59"/>
    </location>
</feature>
<reference evidence="4" key="1">
    <citation type="journal article" date="2017" name="Genome Biol.">
        <title>Comparative genomics reveals high biological diversity and specific adaptations in the industrially and medically important fungal genus Aspergillus.</title>
        <authorList>
            <person name="de Vries R.P."/>
            <person name="Riley R."/>
            <person name="Wiebenga A."/>
            <person name="Aguilar-Osorio G."/>
            <person name="Amillis S."/>
            <person name="Uchima C.A."/>
            <person name="Anderluh G."/>
            <person name="Asadollahi M."/>
            <person name="Askin M."/>
            <person name="Barry K."/>
            <person name="Battaglia E."/>
            <person name="Bayram O."/>
            <person name="Benocci T."/>
            <person name="Braus-Stromeyer S.A."/>
            <person name="Caldana C."/>
            <person name="Canovas D."/>
            <person name="Cerqueira G.C."/>
            <person name="Chen F."/>
            <person name="Chen W."/>
            <person name="Choi C."/>
            <person name="Clum A."/>
            <person name="Dos Santos R.A."/>
            <person name="Damasio A.R."/>
            <person name="Diallinas G."/>
            <person name="Emri T."/>
            <person name="Fekete E."/>
            <person name="Flipphi M."/>
            <person name="Freyberg S."/>
            <person name="Gallo A."/>
            <person name="Gournas C."/>
            <person name="Habgood R."/>
            <person name="Hainaut M."/>
            <person name="Harispe M.L."/>
            <person name="Henrissat B."/>
            <person name="Hilden K.S."/>
            <person name="Hope R."/>
            <person name="Hossain A."/>
            <person name="Karabika E."/>
            <person name="Karaffa L."/>
            <person name="Karanyi Z."/>
            <person name="Krasevec N."/>
            <person name="Kuo A."/>
            <person name="Kusch H."/>
            <person name="LaButti K."/>
            <person name="Lagendijk E.L."/>
            <person name="Lapidus A."/>
            <person name="Levasseur A."/>
            <person name="Lindquist E."/>
            <person name="Lipzen A."/>
            <person name="Logrieco A.F."/>
            <person name="MacCabe A."/>
            <person name="Maekelae M.R."/>
            <person name="Malavazi I."/>
            <person name="Melin P."/>
            <person name="Meyer V."/>
            <person name="Mielnichuk N."/>
            <person name="Miskei M."/>
            <person name="Molnar A.P."/>
            <person name="Mule G."/>
            <person name="Ngan C.Y."/>
            <person name="Orejas M."/>
            <person name="Orosz E."/>
            <person name="Ouedraogo J.P."/>
            <person name="Overkamp K.M."/>
            <person name="Park H.-S."/>
            <person name="Perrone G."/>
            <person name="Piumi F."/>
            <person name="Punt P.J."/>
            <person name="Ram A.F."/>
            <person name="Ramon A."/>
            <person name="Rauscher S."/>
            <person name="Record E."/>
            <person name="Riano-Pachon D.M."/>
            <person name="Robert V."/>
            <person name="Roehrig J."/>
            <person name="Ruller R."/>
            <person name="Salamov A."/>
            <person name="Salih N.S."/>
            <person name="Samson R.A."/>
            <person name="Sandor E."/>
            <person name="Sanguinetti M."/>
            <person name="Schuetze T."/>
            <person name="Sepcic K."/>
            <person name="Shelest E."/>
            <person name="Sherlock G."/>
            <person name="Sophianopoulou V."/>
            <person name="Squina F.M."/>
            <person name="Sun H."/>
            <person name="Susca A."/>
            <person name="Todd R.B."/>
            <person name="Tsang A."/>
            <person name="Unkles S.E."/>
            <person name="van de Wiele N."/>
            <person name="van Rossen-Uffink D."/>
            <person name="Oliveira J.V."/>
            <person name="Vesth T.C."/>
            <person name="Visser J."/>
            <person name="Yu J.-H."/>
            <person name="Zhou M."/>
            <person name="Andersen M.R."/>
            <person name="Archer D.B."/>
            <person name="Baker S.E."/>
            <person name="Benoit I."/>
            <person name="Brakhage A.A."/>
            <person name="Braus G.H."/>
            <person name="Fischer R."/>
            <person name="Frisvad J.C."/>
            <person name="Goldman G.H."/>
            <person name="Houbraken J."/>
            <person name="Oakley B."/>
            <person name="Pocsi I."/>
            <person name="Scazzocchio C."/>
            <person name="Seiboth B."/>
            <person name="vanKuyk P.A."/>
            <person name="Wortman J."/>
            <person name="Dyer P.S."/>
            <person name="Grigoriev I.V."/>
        </authorList>
    </citation>
    <scope>NUCLEOTIDE SEQUENCE [LARGE SCALE GENOMIC DNA]</scope>
    <source>
        <strain evidence="4">DTO 134E9</strain>
    </source>
</reference>